<dbReference type="SUPFAM" id="SSF46934">
    <property type="entry name" value="UBA-like"/>
    <property type="match status" value="1"/>
</dbReference>
<dbReference type="PROSITE" id="PS51497">
    <property type="entry name" value="UMA"/>
    <property type="match status" value="1"/>
</dbReference>
<dbReference type="OrthoDB" id="2018023at2759"/>
<dbReference type="InterPro" id="IPR015940">
    <property type="entry name" value="UBA"/>
</dbReference>
<dbReference type="GO" id="GO:0043162">
    <property type="term" value="P:ubiquitin-dependent protein catabolic process via the multivesicular body sorting pathway"/>
    <property type="evidence" value="ECO:0007669"/>
    <property type="project" value="InterPro"/>
</dbReference>
<dbReference type="InterPro" id="IPR042575">
    <property type="entry name" value="UBAP1_C"/>
</dbReference>
<feature type="compositionally biased region" description="Basic and acidic residues" evidence="1">
    <location>
        <begin position="104"/>
        <end position="154"/>
    </location>
</feature>
<feature type="non-terminal residue" evidence="2">
    <location>
        <position position="538"/>
    </location>
</feature>
<dbReference type="Gene3D" id="1.20.120.1920">
    <property type="entry name" value="UBAP1 SOUBA domain"/>
    <property type="match status" value="1"/>
</dbReference>
<dbReference type="AlphaFoldDB" id="A0A7R8WLJ9"/>
<evidence type="ECO:0000256" key="1">
    <source>
        <dbReference type="SAM" id="MobiDB-lite"/>
    </source>
</evidence>
<dbReference type="GO" id="GO:0000813">
    <property type="term" value="C:ESCRT I complex"/>
    <property type="evidence" value="ECO:0007669"/>
    <property type="project" value="InterPro"/>
</dbReference>
<dbReference type="PANTHER" id="PTHR15960">
    <property type="entry name" value="LD44032P"/>
    <property type="match status" value="1"/>
</dbReference>
<accession>A0A7R8WLJ9</accession>
<feature type="region of interest" description="Disordered" evidence="1">
    <location>
        <begin position="104"/>
        <end position="207"/>
    </location>
</feature>
<organism evidence="2">
    <name type="scientific">Cyprideis torosa</name>
    <dbReference type="NCBI Taxonomy" id="163714"/>
    <lineage>
        <taxon>Eukaryota</taxon>
        <taxon>Metazoa</taxon>
        <taxon>Ecdysozoa</taxon>
        <taxon>Arthropoda</taxon>
        <taxon>Crustacea</taxon>
        <taxon>Oligostraca</taxon>
        <taxon>Ostracoda</taxon>
        <taxon>Podocopa</taxon>
        <taxon>Podocopida</taxon>
        <taxon>Cytherocopina</taxon>
        <taxon>Cytheroidea</taxon>
        <taxon>Cytherideidae</taxon>
        <taxon>Cyprideis</taxon>
    </lineage>
</organism>
<evidence type="ECO:0000313" key="2">
    <source>
        <dbReference type="EMBL" id="CAD7231223.1"/>
    </source>
</evidence>
<feature type="compositionally biased region" description="Basic and acidic residues" evidence="1">
    <location>
        <begin position="166"/>
        <end position="190"/>
    </location>
</feature>
<protein>
    <submittedName>
        <fullName evidence="2">Uncharacterized protein</fullName>
    </submittedName>
</protein>
<proteinExistence type="predicted"/>
<reference evidence="2" key="1">
    <citation type="submission" date="2020-11" db="EMBL/GenBank/DDBJ databases">
        <authorList>
            <person name="Tran Van P."/>
        </authorList>
    </citation>
    <scope>NUCLEOTIDE SEQUENCE</scope>
</reference>
<dbReference type="InterPro" id="IPR009060">
    <property type="entry name" value="UBA-like_sf"/>
</dbReference>
<sequence>FFFRSSLLASERGKKMLPHCSQVLDGIPVKISERFKPPPRIQLPPSIVIPSEEVFRYNFAVEKNVLEAQARRLLEEEERLKEEAEAERIKQEVEAERLKQEAETELLKRDAEAERLKQGAERSEESPERIRQEAEAERLKNEESRSESQEKKPESVFPDEVQGSEMEVRPEPAGKEGGMEDSSGREDVRSKPFLSNSWRSPLPAGNTDLRILQPTPAYKEVVAALPSNSDAPSDLTLRKGAQTANNMSADLNFAEFEGSRDPFDNAELNTLNEIQELASVLCGPTLSVSYPQQPSNTPPVRPPVSNYANSPLYQPSPPLPPPYPNHWPSTSHQPSALPAYGYSKPLPFRTCVSPPPNPSDPLSYSSLRSKSVPDLMKELGSEFPQPYPPVALVNHSQVPRTVVPHMNPVPAIPKVPVLPPKPAQNRPRLACPSLKNPYLRLDAEGQKAVDTLVEMGFPWDSSARAVIAFGNDVKNVIEVLLLVESLQERGFPRHLVEHVALESQDKVRDEEVICRRVRGMVDGFQPNAKVMSSRFNAN</sequence>
<dbReference type="EMBL" id="OB663294">
    <property type="protein sequence ID" value="CAD7231223.1"/>
    <property type="molecule type" value="Genomic_DNA"/>
</dbReference>
<gene>
    <name evidence="2" type="ORF">CTOB1V02_LOCUS9075</name>
</gene>
<feature type="compositionally biased region" description="Pro residues" evidence="1">
    <location>
        <begin position="314"/>
        <end position="325"/>
    </location>
</feature>
<feature type="region of interest" description="Disordered" evidence="1">
    <location>
        <begin position="290"/>
        <end position="333"/>
    </location>
</feature>
<name>A0A7R8WLJ9_9CRUS</name>
<dbReference type="InterPro" id="IPR023340">
    <property type="entry name" value="UMA"/>
</dbReference>
<dbReference type="GO" id="GO:0043130">
    <property type="term" value="F:ubiquitin binding"/>
    <property type="evidence" value="ECO:0007669"/>
    <property type="project" value="InterPro"/>
</dbReference>
<dbReference type="PANTHER" id="PTHR15960:SF5">
    <property type="entry name" value="LD44032P"/>
    <property type="match status" value="1"/>
</dbReference>
<dbReference type="PROSITE" id="PS50030">
    <property type="entry name" value="UBA"/>
    <property type="match status" value="1"/>
</dbReference>
<dbReference type="InterPro" id="IPR038870">
    <property type="entry name" value="UBAP1"/>
</dbReference>